<dbReference type="AlphaFoldDB" id="A0AAV4S2H7"/>
<dbReference type="EMBL" id="BPLR01008926">
    <property type="protein sequence ID" value="GIY28275.1"/>
    <property type="molecule type" value="Genomic_DNA"/>
</dbReference>
<protein>
    <submittedName>
        <fullName evidence="2">Uncharacterized protein</fullName>
    </submittedName>
</protein>
<sequence length="134" mass="15142">MHLEIGAPCLLLHRCWRTSLDDILFHLLLQLSSLQQTYRMTLKDGNEAYTEPSRNDVEWGLEMGCLKVDYSSSTIDREQAKNSLSPLELALTPNSPSPKAPLQRKLRQRAKQNQVGKKKNAIKSAVESPAVKKK</sequence>
<evidence type="ECO:0000313" key="2">
    <source>
        <dbReference type="EMBL" id="GIY28275.1"/>
    </source>
</evidence>
<evidence type="ECO:0000256" key="1">
    <source>
        <dbReference type="SAM" id="MobiDB-lite"/>
    </source>
</evidence>
<reference evidence="2 3" key="1">
    <citation type="submission" date="2021-06" db="EMBL/GenBank/DDBJ databases">
        <title>Caerostris extrusa draft genome.</title>
        <authorList>
            <person name="Kono N."/>
            <person name="Arakawa K."/>
        </authorList>
    </citation>
    <scope>NUCLEOTIDE SEQUENCE [LARGE SCALE GENOMIC DNA]</scope>
</reference>
<feature type="region of interest" description="Disordered" evidence="1">
    <location>
        <begin position="85"/>
        <end position="134"/>
    </location>
</feature>
<organism evidence="2 3">
    <name type="scientific">Caerostris extrusa</name>
    <name type="common">Bark spider</name>
    <name type="synonym">Caerostris bankana</name>
    <dbReference type="NCBI Taxonomy" id="172846"/>
    <lineage>
        <taxon>Eukaryota</taxon>
        <taxon>Metazoa</taxon>
        <taxon>Ecdysozoa</taxon>
        <taxon>Arthropoda</taxon>
        <taxon>Chelicerata</taxon>
        <taxon>Arachnida</taxon>
        <taxon>Araneae</taxon>
        <taxon>Araneomorphae</taxon>
        <taxon>Entelegynae</taxon>
        <taxon>Araneoidea</taxon>
        <taxon>Araneidae</taxon>
        <taxon>Caerostris</taxon>
    </lineage>
</organism>
<accession>A0AAV4S2H7</accession>
<evidence type="ECO:0000313" key="3">
    <source>
        <dbReference type="Proteomes" id="UP001054945"/>
    </source>
</evidence>
<proteinExistence type="predicted"/>
<keyword evidence="3" id="KW-1185">Reference proteome</keyword>
<dbReference type="Proteomes" id="UP001054945">
    <property type="component" value="Unassembled WGS sequence"/>
</dbReference>
<feature type="compositionally biased region" description="Basic residues" evidence="1">
    <location>
        <begin position="102"/>
        <end position="121"/>
    </location>
</feature>
<name>A0AAV4S2H7_CAEEX</name>
<comment type="caution">
    <text evidence="2">The sequence shown here is derived from an EMBL/GenBank/DDBJ whole genome shotgun (WGS) entry which is preliminary data.</text>
</comment>
<gene>
    <name evidence="2" type="ORF">CEXT_184891</name>
</gene>